<dbReference type="SUPFAM" id="SSF141868">
    <property type="entry name" value="EAL domain-like"/>
    <property type="match status" value="1"/>
</dbReference>
<dbReference type="SUPFAM" id="SSF55785">
    <property type="entry name" value="PYP-like sensor domain (PAS domain)"/>
    <property type="match status" value="1"/>
</dbReference>
<sequence length="892" mass="95072">MDKIAPDEAGERLREKLAGATAAAADAYRQTSRLIRVLTVLGQPSSPTELVEQTLAVLSQVYAADVTVSARVVAGRLQLTGTCGIPEDDAAYTDGWPLAGAAAEAIAAGQAIARTGAALDPEADFPPSIAGLAPASAVWVPAGEDGTADELLMMFRSRPDGFPSADLPVLRSVASRLRLAVQARRRSATVETLARLGHRLTSCLDLPTLFEESARLLPILVDGLEGGVVTIEDGVATLSAATRLDVLPVGHSLPSGKLWGWETLSVGETYAGVHDGFPVGGSVLAVPVMREGIPAAVLYAFRYDGVPFRSEAAEAGTLFGTYVDVAMNNAELYLALRASENSLRLITDSISDLIAVVDDSGRFVYASPSYERELALPPGRLLGTPVTALAHPSDRVAVAAALTGPVHTPTIEYRLFTGEDRWVWVESALRPVAADNTVVLSSRVIDRRRRLEDELRRRATHDPLTGLANRTLTADRLNAALARVGAADHVGLLFCDLDKFKDVNDRLGHDAGDQLLVQAADRLRGCMRQGDLLARFGGDEFVVLLDGVADLDDVRAVGDRVVAAMEVPFALLDERVEISASVGGVLGVRGHADPATMLRDADAAMYAAKHAGRGRAEVFDDAASRRSLDRLQLRSDLAFASARGQLAVHYQPIVELSNSRIIGFEALCRWHHPVRGLVPPDEFIPLAEESGAITDIGEWVLGQACRQLAEWRRLLSGERLGISVNLSPVQLHQADAAARTLKVIEESGADPADVWLETTEHSAIRIDVNEFATRLRAAGVHFALDDFGISYSSLSHLKRLPVETVKIDRSFVAGLPDTATDRGIVRAVLAIAESLNLTVVAEGIETPEQHADLVALGCRLGQGYLFSRPVPPNEATALLLAGAPKPSPAGAA</sequence>
<dbReference type="Pfam" id="PF08448">
    <property type="entry name" value="PAS_4"/>
    <property type="match status" value="1"/>
</dbReference>
<gene>
    <name evidence="4" type="ORF">LXN57_26025</name>
</gene>
<dbReference type="InterPro" id="IPR029787">
    <property type="entry name" value="Nucleotide_cyclase"/>
</dbReference>
<dbReference type="CDD" id="cd00130">
    <property type="entry name" value="PAS"/>
    <property type="match status" value="1"/>
</dbReference>
<dbReference type="Gene3D" id="3.30.450.40">
    <property type="match status" value="2"/>
</dbReference>
<dbReference type="InterPro" id="IPR000014">
    <property type="entry name" value="PAS"/>
</dbReference>
<evidence type="ECO:0000313" key="4">
    <source>
        <dbReference type="EMBL" id="MCM4081038.1"/>
    </source>
</evidence>
<keyword evidence="5" id="KW-1185">Reference proteome</keyword>
<dbReference type="SMART" id="SM00267">
    <property type="entry name" value="GGDEF"/>
    <property type="match status" value="1"/>
</dbReference>
<dbReference type="SUPFAM" id="SSF55073">
    <property type="entry name" value="Nucleotide cyclase"/>
    <property type="match status" value="1"/>
</dbReference>
<dbReference type="InterPro" id="IPR029016">
    <property type="entry name" value="GAF-like_dom_sf"/>
</dbReference>
<dbReference type="Pfam" id="PF00990">
    <property type="entry name" value="GGDEF"/>
    <property type="match status" value="1"/>
</dbReference>
<dbReference type="Pfam" id="PF00563">
    <property type="entry name" value="EAL"/>
    <property type="match status" value="1"/>
</dbReference>
<dbReference type="RefSeq" id="WP_251800834.1">
    <property type="nucleotide sequence ID" value="NZ_JAMQOL010000037.1"/>
</dbReference>
<dbReference type="InterPro" id="IPR035965">
    <property type="entry name" value="PAS-like_dom_sf"/>
</dbReference>
<dbReference type="InterPro" id="IPR001633">
    <property type="entry name" value="EAL_dom"/>
</dbReference>
<dbReference type="PROSITE" id="PS50887">
    <property type="entry name" value="GGDEF"/>
    <property type="match status" value="1"/>
</dbReference>
<dbReference type="PROSITE" id="PS50112">
    <property type="entry name" value="PAS"/>
    <property type="match status" value="1"/>
</dbReference>
<dbReference type="NCBIfam" id="TIGR00254">
    <property type="entry name" value="GGDEF"/>
    <property type="match status" value="1"/>
</dbReference>
<proteinExistence type="predicted"/>
<dbReference type="NCBIfam" id="TIGR00229">
    <property type="entry name" value="sensory_box"/>
    <property type="match status" value="1"/>
</dbReference>
<dbReference type="Gene3D" id="3.30.450.20">
    <property type="entry name" value="PAS domain"/>
    <property type="match status" value="1"/>
</dbReference>
<feature type="domain" description="PAS" evidence="1">
    <location>
        <begin position="339"/>
        <end position="409"/>
    </location>
</feature>
<accession>A0ABT0Y4S1</accession>
<dbReference type="InterPro" id="IPR000160">
    <property type="entry name" value="GGDEF_dom"/>
</dbReference>
<dbReference type="EMBL" id="JAMQOL010000037">
    <property type="protein sequence ID" value="MCM4081038.1"/>
    <property type="molecule type" value="Genomic_DNA"/>
</dbReference>
<organism evidence="4 5">
    <name type="scientific">Paractinoplanes hotanensis</name>
    <dbReference type="NCBI Taxonomy" id="2906497"/>
    <lineage>
        <taxon>Bacteria</taxon>
        <taxon>Bacillati</taxon>
        <taxon>Actinomycetota</taxon>
        <taxon>Actinomycetes</taxon>
        <taxon>Micromonosporales</taxon>
        <taxon>Micromonosporaceae</taxon>
        <taxon>Paractinoplanes</taxon>
    </lineage>
</organism>
<feature type="domain" description="EAL" evidence="2">
    <location>
        <begin position="630"/>
        <end position="883"/>
    </location>
</feature>
<dbReference type="PANTHER" id="PTHR44757:SF2">
    <property type="entry name" value="BIOFILM ARCHITECTURE MAINTENANCE PROTEIN MBAA"/>
    <property type="match status" value="1"/>
</dbReference>
<dbReference type="SMART" id="SM00052">
    <property type="entry name" value="EAL"/>
    <property type="match status" value="1"/>
</dbReference>
<dbReference type="CDD" id="cd01948">
    <property type="entry name" value="EAL"/>
    <property type="match status" value="1"/>
</dbReference>
<evidence type="ECO:0000259" key="3">
    <source>
        <dbReference type="PROSITE" id="PS50887"/>
    </source>
</evidence>
<dbReference type="CDD" id="cd01949">
    <property type="entry name" value="GGDEF"/>
    <property type="match status" value="1"/>
</dbReference>
<comment type="caution">
    <text evidence="4">The sequence shown here is derived from an EMBL/GenBank/DDBJ whole genome shotgun (WGS) entry which is preliminary data.</text>
</comment>
<evidence type="ECO:0000259" key="1">
    <source>
        <dbReference type="PROSITE" id="PS50112"/>
    </source>
</evidence>
<dbReference type="PANTHER" id="PTHR44757">
    <property type="entry name" value="DIGUANYLATE CYCLASE DGCP"/>
    <property type="match status" value="1"/>
</dbReference>
<dbReference type="Gene3D" id="3.30.70.270">
    <property type="match status" value="1"/>
</dbReference>
<dbReference type="InterPro" id="IPR043128">
    <property type="entry name" value="Rev_trsase/Diguanyl_cyclase"/>
</dbReference>
<evidence type="ECO:0000259" key="2">
    <source>
        <dbReference type="PROSITE" id="PS50883"/>
    </source>
</evidence>
<dbReference type="SMART" id="SM00091">
    <property type="entry name" value="PAS"/>
    <property type="match status" value="1"/>
</dbReference>
<name>A0ABT0Y4S1_9ACTN</name>
<dbReference type="InterPro" id="IPR052155">
    <property type="entry name" value="Biofilm_reg_signaling"/>
</dbReference>
<evidence type="ECO:0000313" key="5">
    <source>
        <dbReference type="Proteomes" id="UP001523216"/>
    </source>
</evidence>
<dbReference type="InterPro" id="IPR035919">
    <property type="entry name" value="EAL_sf"/>
</dbReference>
<dbReference type="Proteomes" id="UP001523216">
    <property type="component" value="Unassembled WGS sequence"/>
</dbReference>
<dbReference type="InterPro" id="IPR013656">
    <property type="entry name" value="PAS_4"/>
</dbReference>
<dbReference type="SUPFAM" id="SSF55781">
    <property type="entry name" value="GAF domain-like"/>
    <property type="match status" value="1"/>
</dbReference>
<dbReference type="PROSITE" id="PS50883">
    <property type="entry name" value="EAL"/>
    <property type="match status" value="1"/>
</dbReference>
<reference evidence="4 5" key="1">
    <citation type="submission" date="2022-06" db="EMBL/GenBank/DDBJ databases">
        <title>Actinoplanes abujensis sp. nov., isolated from Nigerian arid soil.</title>
        <authorList>
            <person name="Ding P."/>
        </authorList>
    </citation>
    <scope>NUCLEOTIDE SEQUENCE [LARGE SCALE GENOMIC DNA]</scope>
    <source>
        <strain evidence="5">TRM88002</strain>
    </source>
</reference>
<protein>
    <submittedName>
        <fullName evidence="4">Bifunctional diguanylate cyclase/phosphodiesterase</fullName>
    </submittedName>
</protein>
<dbReference type="Gene3D" id="3.20.20.450">
    <property type="entry name" value="EAL domain"/>
    <property type="match status" value="1"/>
</dbReference>
<feature type="domain" description="GGDEF" evidence="3">
    <location>
        <begin position="488"/>
        <end position="621"/>
    </location>
</feature>